<organism evidence="22 23">
    <name type="scientific">Wickerhamomyces anomalus (strain ATCC 58044 / CBS 1984 / NCYC 433 / NRRL Y-366-8)</name>
    <name type="common">Yeast</name>
    <name type="synonym">Hansenula anomala</name>
    <dbReference type="NCBI Taxonomy" id="683960"/>
    <lineage>
        <taxon>Eukaryota</taxon>
        <taxon>Fungi</taxon>
        <taxon>Dikarya</taxon>
        <taxon>Ascomycota</taxon>
        <taxon>Saccharomycotina</taxon>
        <taxon>Saccharomycetes</taxon>
        <taxon>Phaffomycetales</taxon>
        <taxon>Wickerhamomycetaceae</taxon>
        <taxon>Wickerhamomyces</taxon>
    </lineage>
</organism>
<dbReference type="Pfam" id="PF07732">
    <property type="entry name" value="Cu-oxidase_3"/>
    <property type="match status" value="1"/>
</dbReference>
<dbReference type="InterPro" id="IPR002355">
    <property type="entry name" value="Cu_oxidase_Cu_BS"/>
</dbReference>
<dbReference type="SUPFAM" id="SSF49503">
    <property type="entry name" value="Cupredoxins"/>
    <property type="match status" value="3"/>
</dbReference>
<feature type="domain" description="Plastocyanin-like" evidence="21">
    <location>
        <begin position="41"/>
        <end position="147"/>
    </location>
</feature>
<dbReference type="InterPro" id="IPR011706">
    <property type="entry name" value="Cu-oxidase_C"/>
</dbReference>
<dbReference type="Proteomes" id="UP000094112">
    <property type="component" value="Unassembled WGS sequence"/>
</dbReference>
<dbReference type="PROSITE" id="PS00080">
    <property type="entry name" value="MULTICOPPER_OXIDASE2"/>
    <property type="match status" value="1"/>
</dbReference>
<dbReference type="Gene3D" id="2.60.40.420">
    <property type="entry name" value="Cupredoxins - blue copper proteins"/>
    <property type="match status" value="3"/>
</dbReference>
<keyword evidence="13" id="KW-0813">Transport</keyword>
<keyword evidence="5" id="KW-0410">Iron transport</keyword>
<proteinExistence type="inferred from homology"/>
<evidence type="ECO:0008006" key="24">
    <source>
        <dbReference type="Google" id="ProtNLM"/>
    </source>
</evidence>
<dbReference type="GO" id="GO:0010106">
    <property type="term" value="P:cellular response to iron ion starvation"/>
    <property type="evidence" value="ECO:0007669"/>
    <property type="project" value="TreeGrafter"/>
</dbReference>
<protein>
    <recommendedName>
        <fullName evidence="24">Iron transport multicopper oxidase FET3</fullName>
    </recommendedName>
</protein>
<dbReference type="GO" id="GO:0004322">
    <property type="term" value="F:ferroxidase activity"/>
    <property type="evidence" value="ECO:0007669"/>
    <property type="project" value="EnsemblFungi"/>
</dbReference>
<dbReference type="GO" id="GO:1901684">
    <property type="term" value="P:arsenate ion transmembrane transport"/>
    <property type="evidence" value="ECO:0007669"/>
    <property type="project" value="EnsemblFungi"/>
</dbReference>
<keyword evidence="9" id="KW-0677">Repeat</keyword>
<dbReference type="InterPro" id="IPR008972">
    <property type="entry name" value="Cupredoxin"/>
</dbReference>
<dbReference type="GeneID" id="30203520"/>
<evidence type="ECO:0000256" key="5">
    <source>
        <dbReference type="ARBA" id="ARBA00022496"/>
    </source>
</evidence>
<keyword evidence="11" id="KW-0560">Oxidoreductase</keyword>
<dbReference type="PANTHER" id="PTHR11709:SF361">
    <property type="entry name" value="IRON TRANSPORT MULTICOPPER OXIDASE FET3"/>
    <property type="match status" value="1"/>
</dbReference>
<sequence length="643" mass="71952">MVSLTNVLTSTILFASTLVAAETHVFNWTTGYGERDLDGTGNMRRIITCNGEFPWPDVQVQKGDTVQVYLTNGFDDKNTSLHFHGLFQPGTNQMDGPEMVTQCPIGPGQTFLYNFTVTEQHGSYWYHSHTSGQYMDGMRGLFIIHDPDYPYKQGKDYDQELAITLNEWYHKTSYELLPTFLNKFNPTGAEPIPQNFLMNNTRNVTWEVQPDTTYLVRLINIGGFVSYYFYIEDHELEVIEVDGVPVEKNSTNMIYISVAQRYTFLLRTKSDTSKNYAIMQLCDVGMLDLQPADLMVNATNTLSYSSSNEEVSEVTIDDYDDHLDDFYLTPVNKTELYDEPDLTITLEVVMDNLKNGINYAFFNNLTYTAPKVPTLMTVLAAGDLATNAEIYGSNTHAYVLGKNDIVEIIINNNDTGRHPFHLHGHVFQLIDRDTYSGTEDATDIVPYNADDHPEFPHYPMMRDTVHVNGHSNMVLRFKADNPGVWFFHCHVDWHLEQGLGLILIESPADIQNNPSQQLTENHKAVCENLNISINANAAANTNFLDLTGENVQAPAVPTGFTAKGYVAFVFSCVAGVLGLITISIYGLIDISNVEEKVARELDVDIHKLAAEEDDSLAGSNEKNGASHGVGVVDDNSSDSAPRK</sequence>
<keyword evidence="4" id="KW-1003">Cell membrane</keyword>
<evidence type="ECO:0000256" key="16">
    <source>
        <dbReference type="SAM" id="MobiDB-lite"/>
    </source>
</evidence>
<dbReference type="PROSITE" id="PS00079">
    <property type="entry name" value="MULTICOPPER_OXIDASE1"/>
    <property type="match status" value="2"/>
</dbReference>
<dbReference type="GO" id="GO:0006878">
    <property type="term" value="P:intracellular copper ion homeostasis"/>
    <property type="evidence" value="ECO:0007669"/>
    <property type="project" value="EnsemblFungi"/>
</dbReference>
<evidence type="ECO:0000256" key="12">
    <source>
        <dbReference type="ARBA" id="ARBA00023008"/>
    </source>
</evidence>
<dbReference type="STRING" id="683960.A0A1E3P8H1"/>
<evidence type="ECO:0000259" key="20">
    <source>
        <dbReference type="Pfam" id="PF07731"/>
    </source>
</evidence>
<dbReference type="PANTHER" id="PTHR11709">
    <property type="entry name" value="MULTI-COPPER OXIDASE"/>
    <property type="match status" value="1"/>
</dbReference>
<dbReference type="InterPro" id="IPR045087">
    <property type="entry name" value="Cu-oxidase_fam"/>
</dbReference>
<keyword evidence="13" id="KW-0406">Ion transport</keyword>
<dbReference type="GO" id="GO:0033215">
    <property type="term" value="P:reductive iron assimilation"/>
    <property type="evidence" value="ECO:0007669"/>
    <property type="project" value="EnsemblFungi"/>
</dbReference>
<feature type="domain" description="Plastocyanin-like" evidence="20">
    <location>
        <begin position="367"/>
        <end position="508"/>
    </location>
</feature>
<dbReference type="CDD" id="cd13851">
    <property type="entry name" value="CuRO_1_Fet3p"/>
    <property type="match status" value="1"/>
</dbReference>
<keyword evidence="12" id="KW-0186">Copper</keyword>
<dbReference type="InterPro" id="IPR001117">
    <property type="entry name" value="Cu-oxidase_2nd"/>
</dbReference>
<dbReference type="InterPro" id="IPR044130">
    <property type="entry name" value="CuRO_2_Fet3-like"/>
</dbReference>
<feature type="domain" description="Plastocyanin-like" evidence="19">
    <location>
        <begin position="161"/>
        <end position="306"/>
    </location>
</feature>
<evidence type="ECO:0000313" key="23">
    <source>
        <dbReference type="Proteomes" id="UP000094112"/>
    </source>
</evidence>
<evidence type="ECO:0000256" key="17">
    <source>
        <dbReference type="SAM" id="Phobius"/>
    </source>
</evidence>
<dbReference type="InterPro" id="IPR011707">
    <property type="entry name" value="Cu-oxidase-like_N"/>
</dbReference>
<evidence type="ECO:0000256" key="13">
    <source>
        <dbReference type="ARBA" id="ARBA00023065"/>
    </source>
</evidence>
<evidence type="ECO:0000256" key="18">
    <source>
        <dbReference type="SAM" id="SignalP"/>
    </source>
</evidence>
<evidence type="ECO:0000256" key="4">
    <source>
        <dbReference type="ARBA" id="ARBA00022475"/>
    </source>
</evidence>
<comment type="similarity">
    <text evidence="3">Belongs to the multicopper oxidase family.</text>
</comment>
<evidence type="ECO:0000256" key="11">
    <source>
        <dbReference type="ARBA" id="ARBA00023002"/>
    </source>
</evidence>
<dbReference type="GO" id="GO:0005381">
    <property type="term" value="F:iron ion transmembrane transporter activity"/>
    <property type="evidence" value="ECO:0007669"/>
    <property type="project" value="EnsemblFungi"/>
</dbReference>
<evidence type="ECO:0000256" key="1">
    <source>
        <dbReference type="ARBA" id="ARBA00001935"/>
    </source>
</evidence>
<feature type="region of interest" description="Disordered" evidence="16">
    <location>
        <begin position="612"/>
        <end position="643"/>
    </location>
</feature>
<dbReference type="EMBL" id="KV454209">
    <property type="protein sequence ID" value="ODQ61514.1"/>
    <property type="molecule type" value="Genomic_DNA"/>
</dbReference>
<evidence type="ECO:0000256" key="15">
    <source>
        <dbReference type="ARBA" id="ARBA00023180"/>
    </source>
</evidence>
<dbReference type="FunFam" id="2.60.40.420:FF:000025">
    <property type="entry name" value="FET5p Multicopper oxidase"/>
    <property type="match status" value="1"/>
</dbReference>
<evidence type="ECO:0000256" key="2">
    <source>
        <dbReference type="ARBA" id="ARBA00004162"/>
    </source>
</evidence>
<dbReference type="CDD" id="cd13899">
    <property type="entry name" value="CuRO_3_Fet3p"/>
    <property type="match status" value="1"/>
</dbReference>
<feature type="signal peptide" evidence="18">
    <location>
        <begin position="1"/>
        <end position="21"/>
    </location>
</feature>
<evidence type="ECO:0000256" key="3">
    <source>
        <dbReference type="ARBA" id="ARBA00010609"/>
    </source>
</evidence>
<dbReference type="CDD" id="cd13877">
    <property type="entry name" value="CuRO_2_Fet3p_like"/>
    <property type="match status" value="1"/>
</dbReference>
<evidence type="ECO:0000256" key="9">
    <source>
        <dbReference type="ARBA" id="ARBA00022737"/>
    </source>
</evidence>
<accession>A0A1E3P8H1</accession>
<evidence type="ECO:0000256" key="10">
    <source>
        <dbReference type="ARBA" id="ARBA00022989"/>
    </source>
</evidence>
<keyword evidence="8 18" id="KW-0732">Signal</keyword>
<keyword evidence="6 17" id="KW-0812">Transmembrane</keyword>
<keyword evidence="7" id="KW-0479">Metal-binding</keyword>
<dbReference type="FunFam" id="2.60.40.420:FF:000024">
    <property type="entry name" value="FET5p Multicopper oxidase"/>
    <property type="match status" value="1"/>
</dbReference>
<gene>
    <name evidence="22" type="ORF">WICANDRAFT_91052</name>
</gene>
<reference evidence="22 23" key="1">
    <citation type="journal article" date="2016" name="Proc. Natl. Acad. Sci. U.S.A.">
        <title>Comparative genomics of biotechnologically important yeasts.</title>
        <authorList>
            <person name="Riley R."/>
            <person name="Haridas S."/>
            <person name="Wolfe K.H."/>
            <person name="Lopes M.R."/>
            <person name="Hittinger C.T."/>
            <person name="Goeker M."/>
            <person name="Salamov A.A."/>
            <person name="Wisecaver J.H."/>
            <person name="Long T.M."/>
            <person name="Calvey C.H."/>
            <person name="Aerts A.L."/>
            <person name="Barry K.W."/>
            <person name="Choi C."/>
            <person name="Clum A."/>
            <person name="Coughlan A.Y."/>
            <person name="Deshpande S."/>
            <person name="Douglass A.P."/>
            <person name="Hanson S.J."/>
            <person name="Klenk H.-P."/>
            <person name="LaButti K.M."/>
            <person name="Lapidus A."/>
            <person name="Lindquist E.A."/>
            <person name="Lipzen A.M."/>
            <person name="Meier-Kolthoff J.P."/>
            <person name="Ohm R.A."/>
            <person name="Otillar R.P."/>
            <person name="Pangilinan J.L."/>
            <person name="Peng Y."/>
            <person name="Rokas A."/>
            <person name="Rosa C.A."/>
            <person name="Scheuner C."/>
            <person name="Sibirny A.A."/>
            <person name="Slot J.C."/>
            <person name="Stielow J.B."/>
            <person name="Sun H."/>
            <person name="Kurtzman C.P."/>
            <person name="Blackwell M."/>
            <person name="Grigoriev I.V."/>
            <person name="Jeffries T.W."/>
        </authorList>
    </citation>
    <scope>NUCLEOTIDE SEQUENCE [LARGE SCALE GENOMIC DNA]</scope>
    <source>
        <strain evidence="23">ATCC 58044 / CBS 1984 / NCYC 433 / NRRL Y-366-8</strain>
    </source>
</reference>
<evidence type="ECO:0000259" key="19">
    <source>
        <dbReference type="Pfam" id="PF00394"/>
    </source>
</evidence>
<dbReference type="RefSeq" id="XP_019040721.1">
    <property type="nucleotide sequence ID" value="XM_019186274.1"/>
</dbReference>
<evidence type="ECO:0000259" key="21">
    <source>
        <dbReference type="Pfam" id="PF07732"/>
    </source>
</evidence>
<comment type="subcellular location">
    <subcellularLocation>
        <location evidence="2">Cell membrane</location>
        <topology evidence="2">Single-pass membrane protein</topology>
    </subcellularLocation>
</comment>
<evidence type="ECO:0000256" key="7">
    <source>
        <dbReference type="ARBA" id="ARBA00022723"/>
    </source>
</evidence>
<evidence type="ECO:0000256" key="8">
    <source>
        <dbReference type="ARBA" id="ARBA00022729"/>
    </source>
</evidence>
<comment type="cofactor">
    <cofactor evidence="1">
        <name>Cu cation</name>
        <dbReference type="ChEBI" id="CHEBI:23378"/>
    </cofactor>
</comment>
<keyword evidence="5" id="KW-0408">Iron</keyword>
<dbReference type="AlphaFoldDB" id="A0A1E3P8H1"/>
<evidence type="ECO:0000256" key="6">
    <source>
        <dbReference type="ARBA" id="ARBA00022692"/>
    </source>
</evidence>
<evidence type="ECO:0000256" key="14">
    <source>
        <dbReference type="ARBA" id="ARBA00023136"/>
    </source>
</evidence>
<evidence type="ECO:0000313" key="22">
    <source>
        <dbReference type="EMBL" id="ODQ61514.1"/>
    </source>
</evidence>
<dbReference type="InterPro" id="IPR033138">
    <property type="entry name" value="Cu_oxidase_CS"/>
</dbReference>
<dbReference type="Pfam" id="PF00394">
    <property type="entry name" value="Cu-oxidase"/>
    <property type="match status" value="1"/>
</dbReference>
<dbReference type="OrthoDB" id="2121828at2759"/>
<keyword evidence="23" id="KW-1185">Reference proteome</keyword>
<dbReference type="GO" id="GO:0005507">
    <property type="term" value="F:copper ion binding"/>
    <property type="evidence" value="ECO:0007669"/>
    <property type="project" value="InterPro"/>
</dbReference>
<keyword evidence="14 17" id="KW-0472">Membrane</keyword>
<keyword evidence="15" id="KW-0325">Glycoprotein</keyword>
<name>A0A1E3P8H1_WICAA</name>
<keyword evidence="10 17" id="KW-1133">Transmembrane helix</keyword>
<dbReference type="GO" id="GO:0046688">
    <property type="term" value="P:response to copper ion"/>
    <property type="evidence" value="ECO:0007669"/>
    <property type="project" value="EnsemblFungi"/>
</dbReference>
<dbReference type="Pfam" id="PF07731">
    <property type="entry name" value="Cu-oxidase_2"/>
    <property type="match status" value="1"/>
</dbReference>
<feature type="chain" id="PRO_5009133726" description="Iron transport multicopper oxidase FET3" evidence="18">
    <location>
        <begin position="22"/>
        <end position="643"/>
    </location>
</feature>
<feature type="transmembrane region" description="Helical" evidence="17">
    <location>
        <begin position="565"/>
        <end position="588"/>
    </location>
</feature>
<dbReference type="GO" id="GO:0033573">
    <property type="term" value="C:high-affinity iron permease complex"/>
    <property type="evidence" value="ECO:0007669"/>
    <property type="project" value="EnsemblFungi"/>
</dbReference>